<dbReference type="Pfam" id="PF13240">
    <property type="entry name" value="Zn_Ribbon_1"/>
    <property type="match status" value="1"/>
</dbReference>
<feature type="compositionally biased region" description="Polar residues" evidence="1">
    <location>
        <begin position="151"/>
        <end position="160"/>
    </location>
</feature>
<feature type="region of interest" description="Disordered" evidence="1">
    <location>
        <begin position="114"/>
        <end position="160"/>
    </location>
</feature>
<dbReference type="SUPFAM" id="SSF50998">
    <property type="entry name" value="Quinoprotein alcohol dehydrogenase-like"/>
    <property type="match status" value="1"/>
</dbReference>
<gene>
    <name evidence="4" type="ORF">IAC96_12825</name>
</gene>
<keyword evidence="2" id="KW-0472">Membrane</keyword>
<dbReference type="EMBL" id="DVHN01000182">
    <property type="protein sequence ID" value="HIR89821.1"/>
    <property type="molecule type" value="Genomic_DNA"/>
</dbReference>
<reference evidence="4" key="2">
    <citation type="journal article" date="2021" name="PeerJ">
        <title>Extensive microbial diversity within the chicken gut microbiome revealed by metagenomics and culture.</title>
        <authorList>
            <person name="Gilroy R."/>
            <person name="Ravi A."/>
            <person name="Getino M."/>
            <person name="Pursley I."/>
            <person name="Horton D.L."/>
            <person name="Alikhan N.F."/>
            <person name="Baker D."/>
            <person name="Gharbi K."/>
            <person name="Hall N."/>
            <person name="Watson M."/>
            <person name="Adriaenssens E.M."/>
            <person name="Foster-Nyarko E."/>
            <person name="Jarju S."/>
            <person name="Secka A."/>
            <person name="Antonio M."/>
            <person name="Oren A."/>
            <person name="Chaudhuri R.R."/>
            <person name="La Ragione R."/>
            <person name="Hildebrand F."/>
            <person name="Pallen M.J."/>
        </authorList>
    </citation>
    <scope>NUCLEOTIDE SEQUENCE</scope>
    <source>
        <strain evidence="4">ChiW13-3771</strain>
    </source>
</reference>
<feature type="compositionally biased region" description="Acidic residues" evidence="1">
    <location>
        <begin position="124"/>
        <end position="150"/>
    </location>
</feature>
<reference evidence="4" key="1">
    <citation type="submission" date="2020-10" db="EMBL/GenBank/DDBJ databases">
        <authorList>
            <person name="Gilroy R."/>
        </authorList>
    </citation>
    <scope>NUCLEOTIDE SEQUENCE</scope>
    <source>
        <strain evidence="4">ChiW13-3771</strain>
    </source>
</reference>
<evidence type="ECO:0000313" key="4">
    <source>
        <dbReference type="EMBL" id="HIR89821.1"/>
    </source>
</evidence>
<dbReference type="AlphaFoldDB" id="A0A9D1JES5"/>
<feature type="domain" description="Zinc-ribbon" evidence="3">
    <location>
        <begin position="3"/>
        <end position="24"/>
    </location>
</feature>
<keyword evidence="2" id="KW-0812">Transmembrane</keyword>
<keyword evidence="2" id="KW-1133">Transmembrane helix</keyword>
<evidence type="ECO:0000256" key="1">
    <source>
        <dbReference type="SAM" id="MobiDB-lite"/>
    </source>
</evidence>
<organism evidence="4 5">
    <name type="scientific">Candidatus Fimimorpha faecalis</name>
    <dbReference type="NCBI Taxonomy" id="2840824"/>
    <lineage>
        <taxon>Bacteria</taxon>
        <taxon>Bacillati</taxon>
        <taxon>Bacillota</taxon>
        <taxon>Clostridia</taxon>
        <taxon>Eubacteriales</taxon>
        <taxon>Candidatus Fimimorpha</taxon>
    </lineage>
</organism>
<feature type="transmembrane region" description="Helical" evidence="2">
    <location>
        <begin position="71"/>
        <end position="92"/>
    </location>
</feature>
<dbReference type="Proteomes" id="UP000824201">
    <property type="component" value="Unassembled WGS sequence"/>
</dbReference>
<dbReference type="InterPro" id="IPR011047">
    <property type="entry name" value="Quinoprotein_ADH-like_sf"/>
</dbReference>
<dbReference type="InterPro" id="IPR026870">
    <property type="entry name" value="Zinc_ribbon_dom"/>
</dbReference>
<sequence>MICKHCGTTNKDGAKFCHFCGKKLEDTEQSKNKLWEDIPEESKAMLESLVKKEKTEKNSYPVIRKKKRSGAIVGIIMGIALCMGIVVGVALVRKYGNTFLKESSSREALQQTIRLESTDSKENEQEEDNIDNENEITEDDTVSSENEITEQETSSLNQLETSEQIDLAYEEVATENGRFYELLGDFTESKGIIYTGMSGNASDIAYVPGGIKKLTIIGKKMYYIKAVSAQSGTMFSSNLDGTDEAVIANQIPLNEPVFIVNSSVYTQNRKIDLENSSSDRKIEFVKKFLTFDSEYAYFINNENILCRSEYSFNKEEILDWGISGETMEWAEIFERYFVYYDNKDKQCSGYSLDTGERVTYPIKTITTNMGNGGNHRWIYGVENKMIVKISVDGKQKKNLYRLDTENAEIINVTSHVLFFSTDGENGKTVYAFDLRTGECKAIYEESSVSTSSNIAATTANPEPVTEPTYNIKTTGDPTISVELLRGSYEKIDSENTTSESYQLSVNIYSAYDNDNVGIVYIYVNEKEDFSYYGQLYWMGGDQYLYEGPNGRMYFAFAEEGHRLIVKQVYEEDTTVKQFLGTYMLMERYPAP</sequence>
<evidence type="ECO:0000313" key="5">
    <source>
        <dbReference type="Proteomes" id="UP000824201"/>
    </source>
</evidence>
<evidence type="ECO:0000259" key="3">
    <source>
        <dbReference type="Pfam" id="PF13240"/>
    </source>
</evidence>
<comment type="caution">
    <text evidence="4">The sequence shown here is derived from an EMBL/GenBank/DDBJ whole genome shotgun (WGS) entry which is preliminary data.</text>
</comment>
<proteinExistence type="predicted"/>
<protein>
    <submittedName>
        <fullName evidence="4">Zinc-ribbon domain-containing protein</fullName>
    </submittedName>
</protein>
<accession>A0A9D1JES5</accession>
<evidence type="ECO:0000256" key="2">
    <source>
        <dbReference type="SAM" id="Phobius"/>
    </source>
</evidence>
<name>A0A9D1JES5_9FIRM</name>